<evidence type="ECO:0000256" key="2">
    <source>
        <dbReference type="ARBA" id="ARBA00022723"/>
    </source>
</evidence>
<keyword evidence="1 4" id="KW-0349">Heme</keyword>
<evidence type="ECO:0000256" key="5">
    <source>
        <dbReference type="SAM" id="MobiDB-lite"/>
    </source>
</evidence>
<reference evidence="8 9" key="1">
    <citation type="submission" date="2024-07" db="EMBL/GenBank/DDBJ databases">
        <title>Molecular mechanisms and environmental adaptations of flagellar loss and biofilm growth of Rhodanobacter under environmental stress.</title>
        <authorList>
            <person name="Chen M."/>
        </authorList>
    </citation>
    <scope>NUCLEOTIDE SEQUENCE [LARGE SCALE GENOMIC DNA]</scope>
    <source>
        <strain evidence="8 9">RS22</strain>
    </source>
</reference>
<evidence type="ECO:0000256" key="1">
    <source>
        <dbReference type="ARBA" id="ARBA00022617"/>
    </source>
</evidence>
<dbReference type="InterPro" id="IPR036909">
    <property type="entry name" value="Cyt_c-like_dom_sf"/>
</dbReference>
<dbReference type="Gene3D" id="1.10.760.10">
    <property type="entry name" value="Cytochrome c-like domain"/>
    <property type="match status" value="2"/>
</dbReference>
<proteinExistence type="predicted"/>
<keyword evidence="2 4" id="KW-0479">Metal-binding</keyword>
<evidence type="ECO:0000256" key="6">
    <source>
        <dbReference type="SAM" id="SignalP"/>
    </source>
</evidence>
<name>A0ABV4ASU3_9GAMM</name>
<dbReference type="InterPro" id="IPR009056">
    <property type="entry name" value="Cyt_c-like_dom"/>
</dbReference>
<evidence type="ECO:0000259" key="7">
    <source>
        <dbReference type="PROSITE" id="PS51007"/>
    </source>
</evidence>
<dbReference type="PROSITE" id="PS51257">
    <property type="entry name" value="PROKAR_LIPOPROTEIN"/>
    <property type="match status" value="1"/>
</dbReference>
<evidence type="ECO:0000313" key="8">
    <source>
        <dbReference type="EMBL" id="MEY2182439.1"/>
    </source>
</evidence>
<feature type="signal peptide" evidence="6">
    <location>
        <begin position="1"/>
        <end position="23"/>
    </location>
</feature>
<dbReference type="PANTHER" id="PTHR35008:SF9">
    <property type="entry name" value="CYTOCHROME C DOMAIN-CONTAINING PROTEIN"/>
    <property type="match status" value="1"/>
</dbReference>
<sequence length="315" mass="33334">MKHLPIMLLGALVLTACSHPAPEAPAAAKPAPAASVAKTTSEPAQAKAPPAFTPPAESAIPTGPLGDEIRRGMAIFTDTPEHAHDYVGNGLSCSNCHLDAGRLANSAPLWGAWGVYPQYRKKNGRVNSFGERLQGCFRFSMNGKAPPLDSDVIVALQTYAWWMAKGAPTGEKLAGAGYPKQGFKPPQPPDYARGAAVYAKDCALCHGANGQGQQVAGRNVFPPLWGPQSFNWGAGMHELDNAAAFIKANMPLSRGGTLSDQDAWDVAMYMDAHERPQDPRYAGDVAATRAKYHDTPMSLYGTTVNGHLLGSGTAK</sequence>
<dbReference type="PANTHER" id="PTHR35008">
    <property type="entry name" value="BLL4482 PROTEIN-RELATED"/>
    <property type="match status" value="1"/>
</dbReference>
<feature type="region of interest" description="Disordered" evidence="5">
    <location>
        <begin position="23"/>
        <end position="64"/>
    </location>
</feature>
<dbReference type="SUPFAM" id="SSF46626">
    <property type="entry name" value="Cytochrome c"/>
    <property type="match status" value="2"/>
</dbReference>
<organism evidence="8 9">
    <name type="scientific">Rhodanobacter humi</name>
    <dbReference type="NCBI Taxonomy" id="1888173"/>
    <lineage>
        <taxon>Bacteria</taxon>
        <taxon>Pseudomonadati</taxon>
        <taxon>Pseudomonadota</taxon>
        <taxon>Gammaproteobacteria</taxon>
        <taxon>Lysobacterales</taxon>
        <taxon>Rhodanobacteraceae</taxon>
        <taxon>Rhodanobacter</taxon>
    </lineage>
</organism>
<dbReference type="Pfam" id="PF13442">
    <property type="entry name" value="Cytochrome_CBB3"/>
    <property type="match status" value="1"/>
</dbReference>
<evidence type="ECO:0000256" key="4">
    <source>
        <dbReference type="PROSITE-ProRule" id="PRU00433"/>
    </source>
</evidence>
<keyword evidence="9" id="KW-1185">Reference proteome</keyword>
<evidence type="ECO:0000256" key="3">
    <source>
        <dbReference type="ARBA" id="ARBA00023004"/>
    </source>
</evidence>
<evidence type="ECO:0000313" key="9">
    <source>
        <dbReference type="Proteomes" id="UP001562159"/>
    </source>
</evidence>
<feature type="compositionally biased region" description="Low complexity" evidence="5">
    <location>
        <begin position="23"/>
        <end position="34"/>
    </location>
</feature>
<protein>
    <submittedName>
        <fullName evidence="8">C-type cytochrome</fullName>
    </submittedName>
</protein>
<gene>
    <name evidence="8" type="ORF">AB7878_08410</name>
</gene>
<dbReference type="PROSITE" id="PS51007">
    <property type="entry name" value="CYTC"/>
    <property type="match status" value="1"/>
</dbReference>
<comment type="caution">
    <text evidence="8">The sequence shown here is derived from an EMBL/GenBank/DDBJ whole genome shotgun (WGS) entry which is preliminary data.</text>
</comment>
<dbReference type="InterPro" id="IPR051459">
    <property type="entry name" value="Cytochrome_c-type_DH"/>
</dbReference>
<feature type="domain" description="Cytochrome c" evidence="7">
    <location>
        <begin position="189"/>
        <end position="274"/>
    </location>
</feature>
<accession>A0ABV4ASU3</accession>
<keyword evidence="6" id="KW-0732">Signal</keyword>
<dbReference type="EMBL" id="JBGBPY010000001">
    <property type="protein sequence ID" value="MEY2182439.1"/>
    <property type="molecule type" value="Genomic_DNA"/>
</dbReference>
<feature type="chain" id="PRO_5046318770" evidence="6">
    <location>
        <begin position="24"/>
        <end position="315"/>
    </location>
</feature>
<dbReference type="Pfam" id="PF21342">
    <property type="entry name" value="SoxA-TsdA_cyt-c"/>
    <property type="match status" value="1"/>
</dbReference>
<dbReference type="Proteomes" id="UP001562159">
    <property type="component" value="Unassembled WGS sequence"/>
</dbReference>
<keyword evidence="3 4" id="KW-0408">Iron</keyword>